<protein>
    <recommendedName>
        <fullName evidence="4">DUF2975 domain-containing protein</fullName>
    </recommendedName>
</protein>
<proteinExistence type="predicted"/>
<evidence type="ECO:0000313" key="3">
    <source>
        <dbReference type="Proteomes" id="UP000324595"/>
    </source>
</evidence>
<feature type="transmembrane region" description="Helical" evidence="1">
    <location>
        <begin position="181"/>
        <end position="199"/>
    </location>
</feature>
<keyword evidence="1" id="KW-1133">Transmembrane helix</keyword>
<reference evidence="2 3" key="1">
    <citation type="submission" date="2019-07" db="EMBL/GenBank/DDBJ databases">
        <title>Genomic Encyclopedia of Archaeal and Bacterial Type Strains, Phase II (KMG-II): from individual species to whole genera.</title>
        <authorList>
            <person name="Goeker M."/>
        </authorList>
    </citation>
    <scope>NUCLEOTIDE SEQUENCE [LARGE SCALE GENOMIC DNA]</scope>
    <source>
        <strain evidence="2 3">DSM 21935</strain>
    </source>
</reference>
<dbReference type="RefSeq" id="WP_148898536.1">
    <property type="nucleotide sequence ID" value="NZ_VNHY01000002.1"/>
</dbReference>
<keyword evidence="1" id="KW-0472">Membrane</keyword>
<dbReference type="Proteomes" id="UP000324595">
    <property type="component" value="Unassembled WGS sequence"/>
</dbReference>
<feature type="transmembrane region" description="Helical" evidence="1">
    <location>
        <begin position="100"/>
        <end position="119"/>
    </location>
</feature>
<evidence type="ECO:0000256" key="1">
    <source>
        <dbReference type="SAM" id="Phobius"/>
    </source>
</evidence>
<dbReference type="OrthoDB" id="1524419at2"/>
<organism evidence="2 3">
    <name type="scientific">Fodinibius salinus</name>
    <dbReference type="NCBI Taxonomy" id="860790"/>
    <lineage>
        <taxon>Bacteria</taxon>
        <taxon>Pseudomonadati</taxon>
        <taxon>Balneolota</taxon>
        <taxon>Balneolia</taxon>
        <taxon>Balneolales</taxon>
        <taxon>Balneolaceae</taxon>
        <taxon>Fodinibius</taxon>
    </lineage>
</organism>
<feature type="transmembrane region" description="Helical" evidence="1">
    <location>
        <begin position="140"/>
        <end position="161"/>
    </location>
</feature>
<feature type="transmembrane region" description="Helical" evidence="1">
    <location>
        <begin position="12"/>
        <end position="37"/>
    </location>
</feature>
<evidence type="ECO:0000313" key="2">
    <source>
        <dbReference type="EMBL" id="TYP93472.1"/>
    </source>
</evidence>
<evidence type="ECO:0008006" key="4">
    <source>
        <dbReference type="Google" id="ProtNLM"/>
    </source>
</evidence>
<dbReference type="Pfam" id="PF11188">
    <property type="entry name" value="DUF2975"/>
    <property type="match status" value="1"/>
</dbReference>
<dbReference type="InterPro" id="IPR021354">
    <property type="entry name" value="DUF2975"/>
</dbReference>
<sequence length="213" mass="24176">MAWKWFKNDWSIAGFLLFCAQFAWAMYLLSFIVYSALFLLGTLLGSGIFAPFDLPAQFKIQDFTKVVANSKTMDIFGSPIVELDVSTLGTEIQRTWTTSLASVMILGLNGIILYGLTLLKRILQSLQREQPWSKQNSKNLRIIGYLMVLAVPYKYGIGWLSYLTIQQVQLPENISLFWPPIAWELGLAGLAVLLVAYIFEEGTRLYEEQKLTV</sequence>
<gene>
    <name evidence="2" type="ORF">LX73_1176</name>
</gene>
<dbReference type="EMBL" id="VNHY01000002">
    <property type="protein sequence ID" value="TYP93472.1"/>
    <property type="molecule type" value="Genomic_DNA"/>
</dbReference>
<dbReference type="AlphaFoldDB" id="A0A5D3YIS7"/>
<name>A0A5D3YIS7_9BACT</name>
<keyword evidence="3" id="KW-1185">Reference proteome</keyword>
<keyword evidence="1" id="KW-0812">Transmembrane</keyword>
<accession>A0A5D3YIS7</accession>
<comment type="caution">
    <text evidence="2">The sequence shown here is derived from an EMBL/GenBank/DDBJ whole genome shotgun (WGS) entry which is preliminary data.</text>
</comment>